<feature type="compositionally biased region" description="Pro residues" evidence="1">
    <location>
        <begin position="247"/>
        <end position="263"/>
    </location>
</feature>
<comment type="caution">
    <text evidence="2">The sequence shown here is derived from an EMBL/GenBank/DDBJ whole genome shotgun (WGS) entry which is preliminary data.</text>
</comment>
<protein>
    <submittedName>
        <fullName evidence="2">Uncharacterized protein</fullName>
    </submittedName>
</protein>
<accession>A0A6A4WY63</accession>
<gene>
    <name evidence="2" type="ORF">FJT64_018330</name>
</gene>
<reference evidence="2 3" key="1">
    <citation type="submission" date="2019-07" db="EMBL/GenBank/DDBJ databases">
        <title>Draft genome assembly of a fouling barnacle, Amphibalanus amphitrite (Darwin, 1854): The first reference genome for Thecostraca.</title>
        <authorList>
            <person name="Kim W."/>
        </authorList>
    </citation>
    <scope>NUCLEOTIDE SEQUENCE [LARGE SCALE GENOMIC DNA]</scope>
    <source>
        <strain evidence="2">SNU_AA5</strain>
        <tissue evidence="2">Soma without cirri and trophi</tissue>
    </source>
</reference>
<evidence type="ECO:0000256" key="1">
    <source>
        <dbReference type="SAM" id="MobiDB-lite"/>
    </source>
</evidence>
<evidence type="ECO:0000313" key="3">
    <source>
        <dbReference type="Proteomes" id="UP000440578"/>
    </source>
</evidence>
<feature type="region of interest" description="Disordered" evidence="1">
    <location>
        <begin position="164"/>
        <end position="301"/>
    </location>
</feature>
<organism evidence="2 3">
    <name type="scientific">Amphibalanus amphitrite</name>
    <name type="common">Striped barnacle</name>
    <name type="synonym">Balanus amphitrite</name>
    <dbReference type="NCBI Taxonomy" id="1232801"/>
    <lineage>
        <taxon>Eukaryota</taxon>
        <taxon>Metazoa</taxon>
        <taxon>Ecdysozoa</taxon>
        <taxon>Arthropoda</taxon>
        <taxon>Crustacea</taxon>
        <taxon>Multicrustacea</taxon>
        <taxon>Cirripedia</taxon>
        <taxon>Thoracica</taxon>
        <taxon>Thoracicalcarea</taxon>
        <taxon>Balanomorpha</taxon>
        <taxon>Balanoidea</taxon>
        <taxon>Balanidae</taxon>
        <taxon>Amphibalaninae</taxon>
        <taxon>Amphibalanus</taxon>
    </lineage>
</organism>
<keyword evidence="3" id="KW-1185">Reference proteome</keyword>
<name>A0A6A4WY63_AMPAM</name>
<sequence>MCCVTFQIIHQTLVKKASMMNDVHHVQILYSAWAILNDAYVPIAASTTSTQTDPPPTTPRLESCTQTPARAAAREGSAQTVSPPLRAAGCQTALPECRDNVSQTECRSGPGLVSEQAVQTDGPTVPLRPPWALRLVRGALPPPAERPAEPRRFHGRRLLRRGYEAAPPEIPLSAVPGGGDGDGGPPSPAPPADPRLELPRQQCGSEPGGRVGRRRTRTESDTGSICSPVGQTGRRSRSGSSGGEGDPPGPAPAVAPAPVPAPAPVNRDPRIRTPSAESVSAGPGLMSHPSPPRLPSLNADDQKVPLVFDSSLTAMLDTSYSFLPAPPPELLGGGGALLQAQH</sequence>
<proteinExistence type="predicted"/>
<dbReference type="Proteomes" id="UP000440578">
    <property type="component" value="Unassembled WGS sequence"/>
</dbReference>
<dbReference type="EMBL" id="VIIS01000289">
    <property type="protein sequence ID" value="KAF0310853.1"/>
    <property type="molecule type" value="Genomic_DNA"/>
</dbReference>
<dbReference type="AlphaFoldDB" id="A0A6A4WY63"/>
<evidence type="ECO:0000313" key="2">
    <source>
        <dbReference type="EMBL" id="KAF0310853.1"/>
    </source>
</evidence>